<evidence type="ECO:0000313" key="2">
    <source>
        <dbReference type="EMBL" id="QDV70059.1"/>
    </source>
</evidence>
<dbReference type="RefSeq" id="WP_145098642.1">
    <property type="nucleotide sequence ID" value="NZ_CP036348.1"/>
</dbReference>
<proteinExistence type="predicted"/>
<keyword evidence="1" id="KW-1133">Transmembrane helix</keyword>
<evidence type="ECO:0000256" key="1">
    <source>
        <dbReference type="SAM" id="Phobius"/>
    </source>
</evidence>
<dbReference type="AlphaFoldDB" id="A0A518JWZ6"/>
<keyword evidence="1" id="KW-0472">Membrane</keyword>
<gene>
    <name evidence="2" type="ORF">Poly24_37780</name>
</gene>
<evidence type="ECO:0000313" key="3">
    <source>
        <dbReference type="Proteomes" id="UP000315082"/>
    </source>
</evidence>
<keyword evidence="1" id="KW-0812">Transmembrane</keyword>
<dbReference type="Proteomes" id="UP000315082">
    <property type="component" value="Chromosome"/>
</dbReference>
<feature type="transmembrane region" description="Helical" evidence="1">
    <location>
        <begin position="116"/>
        <end position="136"/>
    </location>
</feature>
<sequence length="137" mass="14011">MNIDSDPRAASDRTVAGSVSHLRVVSDLEAAELAAEIPIGSPFAPGTALPLEWVGQTISFEAGVWRETMLGGLLASLIMIVFGLGSLATFPIGSTIIASGGCLLGAMALATRRPTLAMAATMGNLIVLAIGLMRAFA</sequence>
<organism evidence="2 3">
    <name type="scientific">Rosistilla carotiformis</name>
    <dbReference type="NCBI Taxonomy" id="2528017"/>
    <lineage>
        <taxon>Bacteria</taxon>
        <taxon>Pseudomonadati</taxon>
        <taxon>Planctomycetota</taxon>
        <taxon>Planctomycetia</taxon>
        <taxon>Pirellulales</taxon>
        <taxon>Pirellulaceae</taxon>
        <taxon>Rosistilla</taxon>
    </lineage>
</organism>
<feature type="transmembrane region" description="Helical" evidence="1">
    <location>
        <begin position="73"/>
        <end position="104"/>
    </location>
</feature>
<protein>
    <submittedName>
        <fullName evidence="2">Uncharacterized protein</fullName>
    </submittedName>
</protein>
<dbReference type="OrthoDB" id="9944744at2"/>
<reference evidence="2 3" key="1">
    <citation type="submission" date="2019-02" db="EMBL/GenBank/DDBJ databases">
        <title>Deep-cultivation of Planctomycetes and their phenomic and genomic characterization uncovers novel biology.</title>
        <authorList>
            <person name="Wiegand S."/>
            <person name="Jogler M."/>
            <person name="Boedeker C."/>
            <person name="Pinto D."/>
            <person name="Vollmers J."/>
            <person name="Rivas-Marin E."/>
            <person name="Kohn T."/>
            <person name="Peeters S.H."/>
            <person name="Heuer A."/>
            <person name="Rast P."/>
            <person name="Oberbeckmann S."/>
            <person name="Bunk B."/>
            <person name="Jeske O."/>
            <person name="Meyerdierks A."/>
            <person name="Storesund J.E."/>
            <person name="Kallscheuer N."/>
            <person name="Luecker S."/>
            <person name="Lage O.M."/>
            <person name="Pohl T."/>
            <person name="Merkel B.J."/>
            <person name="Hornburger P."/>
            <person name="Mueller R.-W."/>
            <person name="Bruemmer F."/>
            <person name="Labrenz M."/>
            <person name="Spormann A.M."/>
            <person name="Op den Camp H."/>
            <person name="Overmann J."/>
            <person name="Amann R."/>
            <person name="Jetten M.S.M."/>
            <person name="Mascher T."/>
            <person name="Medema M.H."/>
            <person name="Devos D.P."/>
            <person name="Kaster A.-K."/>
            <person name="Ovreas L."/>
            <person name="Rohde M."/>
            <person name="Galperin M.Y."/>
            <person name="Jogler C."/>
        </authorList>
    </citation>
    <scope>NUCLEOTIDE SEQUENCE [LARGE SCALE GENOMIC DNA]</scope>
    <source>
        <strain evidence="2 3">Poly24</strain>
    </source>
</reference>
<keyword evidence="3" id="KW-1185">Reference proteome</keyword>
<dbReference type="KEGG" id="rcf:Poly24_37780"/>
<dbReference type="EMBL" id="CP036348">
    <property type="protein sequence ID" value="QDV70059.1"/>
    <property type="molecule type" value="Genomic_DNA"/>
</dbReference>
<name>A0A518JWZ6_9BACT</name>
<accession>A0A518JWZ6</accession>